<dbReference type="Pfam" id="PF16123">
    <property type="entry name" value="HAGH_C"/>
    <property type="match status" value="1"/>
</dbReference>
<name>A0A3M7M9B3_9PLEO</name>
<evidence type="ECO:0000256" key="5">
    <source>
        <dbReference type="ARBA" id="ARBA00008609"/>
    </source>
</evidence>
<comment type="similarity">
    <text evidence="5">Belongs to the GcvT family.</text>
</comment>
<dbReference type="SUPFAM" id="SSF54373">
    <property type="entry name" value="FAD-linked reductases, C-terminal domain"/>
    <property type="match status" value="1"/>
</dbReference>
<dbReference type="InterPro" id="IPR013977">
    <property type="entry name" value="GcvT_C"/>
</dbReference>
<comment type="cofactor">
    <cofactor evidence="2">
        <name>Zn(2+)</name>
        <dbReference type="ChEBI" id="CHEBI:29105"/>
    </cofactor>
</comment>
<dbReference type="EC" id="3.1.2.6" evidence="6"/>
<dbReference type="NCBIfam" id="TIGR03413">
    <property type="entry name" value="GSH_gloB"/>
    <property type="match status" value="1"/>
</dbReference>
<dbReference type="InterPro" id="IPR017782">
    <property type="entry name" value="Hydroxyacylglutathione_Hdrlase"/>
</dbReference>
<comment type="similarity">
    <text evidence="4">Belongs to the metallo-beta-lactamase superfamily. Glyoxalase II family.</text>
</comment>
<evidence type="ECO:0000256" key="4">
    <source>
        <dbReference type="ARBA" id="ARBA00006759"/>
    </source>
</evidence>
<keyword evidence="13" id="KW-1185">Reference proteome</keyword>
<feature type="domain" description="Metallo-beta-lactamase" evidence="11">
    <location>
        <begin position="911"/>
        <end position="1072"/>
    </location>
</feature>
<dbReference type="Pfam" id="PF16350">
    <property type="entry name" value="FAO_M"/>
    <property type="match status" value="1"/>
</dbReference>
<protein>
    <recommendedName>
        <fullName evidence="6">hydroxyacylglutathione hydrolase</fullName>
        <ecNumber evidence="6">3.1.2.6</ecNumber>
    </recommendedName>
    <alternativeName>
        <fullName evidence="10">Glyoxalase II</fullName>
    </alternativeName>
</protein>
<keyword evidence="9" id="KW-0862">Zinc</keyword>
<dbReference type="PANTHER" id="PTHR11935">
    <property type="entry name" value="BETA LACTAMASE DOMAIN"/>
    <property type="match status" value="1"/>
</dbReference>
<evidence type="ECO:0000259" key="11">
    <source>
        <dbReference type="SMART" id="SM00849"/>
    </source>
</evidence>
<keyword evidence="7" id="KW-0479">Metal-binding</keyword>
<dbReference type="InterPro" id="IPR027266">
    <property type="entry name" value="TrmE/GcvT-like"/>
</dbReference>
<dbReference type="Gene3D" id="2.40.30.110">
    <property type="entry name" value="Aminomethyltransferase beta-barrel domains"/>
    <property type="match status" value="1"/>
</dbReference>
<evidence type="ECO:0000313" key="13">
    <source>
        <dbReference type="Proteomes" id="UP000265663"/>
    </source>
</evidence>
<dbReference type="Pfam" id="PF00753">
    <property type="entry name" value="Lactamase_B"/>
    <property type="match status" value="1"/>
</dbReference>
<evidence type="ECO:0000256" key="9">
    <source>
        <dbReference type="ARBA" id="ARBA00022833"/>
    </source>
</evidence>
<dbReference type="CDD" id="cd07723">
    <property type="entry name" value="hydroxyacylglutathione_hydrolase_MBL-fold"/>
    <property type="match status" value="1"/>
</dbReference>
<dbReference type="Gene3D" id="3.30.9.10">
    <property type="entry name" value="D-Amino Acid Oxidase, subunit A, domain 2"/>
    <property type="match status" value="1"/>
</dbReference>
<dbReference type="SUPFAM" id="SSF103025">
    <property type="entry name" value="Folate-binding domain"/>
    <property type="match status" value="1"/>
</dbReference>
<dbReference type="InterPro" id="IPR032282">
    <property type="entry name" value="HAGH_C"/>
</dbReference>
<dbReference type="InterPro" id="IPR036866">
    <property type="entry name" value="RibonucZ/Hydroxyglut_hydro"/>
</dbReference>
<dbReference type="GO" id="GO:0004416">
    <property type="term" value="F:hydroxyacylglutathione hydrolase activity"/>
    <property type="evidence" value="ECO:0007669"/>
    <property type="project" value="UniProtKB-EC"/>
</dbReference>
<organism evidence="12 13">
    <name type="scientific">Pyrenophora seminiperda CCB06</name>
    <dbReference type="NCBI Taxonomy" id="1302712"/>
    <lineage>
        <taxon>Eukaryota</taxon>
        <taxon>Fungi</taxon>
        <taxon>Dikarya</taxon>
        <taxon>Ascomycota</taxon>
        <taxon>Pezizomycotina</taxon>
        <taxon>Dothideomycetes</taxon>
        <taxon>Pleosporomycetidae</taxon>
        <taxon>Pleosporales</taxon>
        <taxon>Pleosporineae</taxon>
        <taxon>Pleosporaceae</taxon>
        <taxon>Pyrenophora</taxon>
    </lineage>
</organism>
<dbReference type="Gene3D" id="3.50.50.60">
    <property type="entry name" value="FAD/NAD(P)-binding domain"/>
    <property type="match status" value="1"/>
</dbReference>
<dbReference type="PANTHER" id="PTHR11935:SF94">
    <property type="entry name" value="TENZING NORGAY, ISOFORM C"/>
    <property type="match status" value="1"/>
</dbReference>
<proteinExistence type="inferred from homology"/>
<dbReference type="SUPFAM" id="SSF101790">
    <property type="entry name" value="Aminomethyltransferase beta-barrel domain"/>
    <property type="match status" value="1"/>
</dbReference>
<dbReference type="EMBL" id="KE747826">
    <property type="protein sequence ID" value="RMZ71101.1"/>
    <property type="molecule type" value="Genomic_DNA"/>
</dbReference>
<dbReference type="Pfam" id="PF01266">
    <property type="entry name" value="DAO"/>
    <property type="match status" value="1"/>
</dbReference>
<evidence type="ECO:0000256" key="6">
    <source>
        <dbReference type="ARBA" id="ARBA00011917"/>
    </source>
</evidence>
<dbReference type="InterPro" id="IPR032503">
    <property type="entry name" value="FAO_M"/>
</dbReference>
<dbReference type="GO" id="GO:0046872">
    <property type="term" value="F:metal ion binding"/>
    <property type="evidence" value="ECO:0007669"/>
    <property type="project" value="UniProtKB-KW"/>
</dbReference>
<evidence type="ECO:0000256" key="1">
    <source>
        <dbReference type="ARBA" id="ARBA00001623"/>
    </source>
</evidence>
<dbReference type="SUPFAM" id="SSF51905">
    <property type="entry name" value="FAD/NAD(P)-binding domain"/>
    <property type="match status" value="1"/>
</dbReference>
<dbReference type="Proteomes" id="UP000265663">
    <property type="component" value="Unassembled WGS sequence"/>
</dbReference>
<dbReference type="Gene3D" id="3.30.1360.120">
    <property type="entry name" value="Probable tRNA modification gtpase trme, domain 1"/>
    <property type="match status" value="1"/>
</dbReference>
<sequence>MSNSQRVVIIGAGIVGTNLADELVSRGWNDITVIEQGPLSMPGGSTSHAPGLVFQTNPSKTMTLLAKYTVEKLQALEKDGQNCFNQLGGLEVATTPERLEEIKRKHGYAQSWGIEAHLISPEECLQRYPLLNKDMILGGLHIPSDGLALAARATQLLIENTRNAGVNYLEHTVVTNIEQANGKVTGVTTNKGSIPADIVVSCAGFWGVEIGAMIGLKVPLLPLGHQYAKTTAVPGLENREVNKKINAMNAELPILRHQDQDLYYREHGEQFGIGYYGHRPMPVKASSLGVTPEHVDEKNMPSRLDFTPEDFAPAWKATKELIPVLQQTEIVDGFNGIFSFTPDGGSVVGQAPNLDNFWVAEAVWVTHSAGVARAVAETLTDGRSTVDISECELTRFEEVQLSPEYVSETSQQNFVEIYDIIHPLAPKENPRNLRVSPFHARQREQGAFFLEVGGWERPHWYEANAGLVRTLPEAWKPVDRDAWSSKFYSPIAAAEAWKTRNAVALYDMTTFHRFEVSGPGAVHLLQRLTTSDVSKHPGSITHTLLVNAHGGVLSDLFISRLEEDLFQVGANTATDLAYLAREARRQVKHTPTEWAQIRDITGSTCCLGLWGPRARDVIQTVSSDDFSNKGLPYMGVKKTSIAGVPVTMFRKSFVGEYGWEIQTTPDYGQRLWDILWQSGKPHGLIAAGRAAFNGLRIEKGIRASGSDMNSEHNPWEAGVTYAIQMGKKADFVGKAALESLSRKAAPRRLRCLTVDDGRSMVLGKEPVFVDGQRAGYVTSAAFGYTVRKPVAYAWLPSNVSEGTSVEIEYFGKKIKATVTQDPLYDPQERRLRGEGNSEPELQKRHVISPPPNFHDLRTFLISFFLMSLFAAAIKRYTLSPLAKPIIRVNPSPITARAMHIQSIPMWEGTGNNYAYLVSDDKTKEAVIIDPANPEEVLPVLRDQTSTGGLKLTKIINTHHHGDHAGGNVDTIKAFGLPVIGGRDCAKVSTTPEHNSTFEIGSIKVKALHTPCHTQDSICFYMEDGNGRAVFTGDTLFIGGCGRFFEGTPEQMHKALNETLASLPDDTKVYPGHEYTKGNVKFAKSVLNNDAIKKLDEYSQANKETQGKFTIGDEKKHNVFMRVQDPEIQKITGKKEPVDVMGALRAMKDKS</sequence>
<dbReference type="GO" id="GO:0019243">
    <property type="term" value="P:methylglyoxal catabolic process to D-lactate via S-lactoyl-glutathione"/>
    <property type="evidence" value="ECO:0007669"/>
    <property type="project" value="InterPro"/>
</dbReference>
<evidence type="ECO:0000256" key="8">
    <source>
        <dbReference type="ARBA" id="ARBA00022801"/>
    </source>
</evidence>
<dbReference type="InterPro" id="IPR006076">
    <property type="entry name" value="FAD-dep_OxRdtase"/>
</dbReference>
<dbReference type="Gene3D" id="3.30.70.1400">
    <property type="entry name" value="Aminomethyltransferase beta-barrel domains"/>
    <property type="match status" value="1"/>
</dbReference>
<dbReference type="InterPro" id="IPR029043">
    <property type="entry name" value="GcvT/YgfZ_C"/>
</dbReference>
<dbReference type="InterPro" id="IPR001279">
    <property type="entry name" value="Metallo-B-lactamas"/>
</dbReference>
<evidence type="ECO:0000313" key="12">
    <source>
        <dbReference type="EMBL" id="RMZ71101.1"/>
    </source>
</evidence>
<evidence type="ECO:0000256" key="3">
    <source>
        <dbReference type="ARBA" id="ARBA00004963"/>
    </source>
</evidence>
<comment type="pathway">
    <text evidence="3">Secondary metabolite metabolism; methylglyoxal degradation; (R)-lactate from methylglyoxal: step 2/2.</text>
</comment>
<evidence type="ECO:0000256" key="2">
    <source>
        <dbReference type="ARBA" id="ARBA00001947"/>
    </source>
</evidence>
<dbReference type="OrthoDB" id="498204at2759"/>
<dbReference type="UniPathway" id="UPA00619">
    <property type="reaction ID" value="UER00676"/>
</dbReference>
<dbReference type="Pfam" id="PF01571">
    <property type="entry name" value="GCV_T"/>
    <property type="match status" value="1"/>
</dbReference>
<dbReference type="Gene3D" id="3.60.15.10">
    <property type="entry name" value="Ribonuclease Z/Hydroxyacylglutathione hydrolase-like"/>
    <property type="match status" value="1"/>
</dbReference>
<dbReference type="HAMAP" id="MF_01374">
    <property type="entry name" value="Glyoxalase_2"/>
    <property type="match status" value="1"/>
</dbReference>
<dbReference type="Pfam" id="PF08669">
    <property type="entry name" value="GCV_T_C"/>
    <property type="match status" value="1"/>
</dbReference>
<dbReference type="AlphaFoldDB" id="A0A3M7M9B3"/>
<dbReference type="InterPro" id="IPR006222">
    <property type="entry name" value="GCVT_N"/>
</dbReference>
<evidence type="ECO:0000256" key="7">
    <source>
        <dbReference type="ARBA" id="ARBA00022723"/>
    </source>
</evidence>
<keyword evidence="8" id="KW-0378">Hydrolase</keyword>
<dbReference type="InterPro" id="IPR035680">
    <property type="entry name" value="Clx_II_MBL"/>
</dbReference>
<accession>A0A3M7M9B3</accession>
<comment type="catalytic activity">
    <reaction evidence="1">
        <text>an S-(2-hydroxyacyl)glutathione + H2O = a 2-hydroxy carboxylate + glutathione + H(+)</text>
        <dbReference type="Rhea" id="RHEA:21864"/>
        <dbReference type="ChEBI" id="CHEBI:15377"/>
        <dbReference type="ChEBI" id="CHEBI:15378"/>
        <dbReference type="ChEBI" id="CHEBI:57925"/>
        <dbReference type="ChEBI" id="CHEBI:58896"/>
        <dbReference type="ChEBI" id="CHEBI:71261"/>
        <dbReference type="EC" id="3.1.2.6"/>
    </reaction>
</comment>
<evidence type="ECO:0000256" key="10">
    <source>
        <dbReference type="ARBA" id="ARBA00031044"/>
    </source>
</evidence>
<gene>
    <name evidence="12" type="ORF">GMOD_00005607</name>
</gene>
<dbReference type="SMART" id="SM00849">
    <property type="entry name" value="Lactamase_B"/>
    <property type="match status" value="1"/>
</dbReference>
<dbReference type="InterPro" id="IPR036188">
    <property type="entry name" value="FAD/NAD-bd_sf"/>
</dbReference>
<dbReference type="SUPFAM" id="SSF56281">
    <property type="entry name" value="Metallo-hydrolase/oxidoreductase"/>
    <property type="match status" value="1"/>
</dbReference>
<reference evidence="12 13" key="1">
    <citation type="journal article" date="2014" name="PLoS ONE">
        <title>De novo Genome Assembly of the Fungal Plant Pathogen Pyrenophora semeniperda.</title>
        <authorList>
            <person name="Soliai M.M."/>
            <person name="Meyer S.E."/>
            <person name="Udall J.A."/>
            <person name="Elzinga D.E."/>
            <person name="Hermansen R.A."/>
            <person name="Bodily P.M."/>
            <person name="Hart A.A."/>
            <person name="Coleman C.E."/>
        </authorList>
    </citation>
    <scope>NUCLEOTIDE SEQUENCE [LARGE SCALE GENOMIC DNA]</scope>
    <source>
        <strain evidence="12 13">CCB06</strain>
        <tissue evidence="12">Mycelium</tissue>
    </source>
</reference>